<evidence type="ECO:0000256" key="2">
    <source>
        <dbReference type="SAM" id="SignalP"/>
    </source>
</evidence>
<dbReference type="EMBL" id="VCGU01000001">
    <property type="protein sequence ID" value="TRY80351.1"/>
    <property type="molecule type" value="Genomic_DNA"/>
</dbReference>
<keyword evidence="2" id="KW-0732">Signal</keyword>
<reference evidence="3 4" key="1">
    <citation type="journal article" date="2018" name="Nat. Ecol. Evol.">
        <title>Genomic signatures of mitonuclear coevolution across populations of Tigriopus californicus.</title>
        <authorList>
            <person name="Barreto F.S."/>
            <person name="Watson E.T."/>
            <person name="Lima T.G."/>
            <person name="Willett C.S."/>
            <person name="Edmands S."/>
            <person name="Li W."/>
            <person name="Burton R.S."/>
        </authorList>
    </citation>
    <scope>NUCLEOTIDE SEQUENCE [LARGE SCALE GENOMIC DNA]</scope>
    <source>
        <strain evidence="3 4">San Diego</strain>
    </source>
</reference>
<feature type="region of interest" description="Disordered" evidence="1">
    <location>
        <begin position="52"/>
        <end position="73"/>
    </location>
</feature>
<feature type="compositionally biased region" description="Acidic residues" evidence="1">
    <location>
        <begin position="53"/>
        <end position="66"/>
    </location>
</feature>
<name>A0A553PRQ8_TIGCA</name>
<comment type="caution">
    <text evidence="3">The sequence shown here is derived from an EMBL/GenBank/DDBJ whole genome shotgun (WGS) entry which is preliminary data.</text>
</comment>
<accession>A0A553PRQ8</accession>
<protein>
    <submittedName>
        <fullName evidence="3">Uncharacterized protein</fullName>
    </submittedName>
</protein>
<evidence type="ECO:0000313" key="4">
    <source>
        <dbReference type="Proteomes" id="UP000318571"/>
    </source>
</evidence>
<feature type="chain" id="PRO_5022226731" evidence="2">
    <location>
        <begin position="22"/>
        <end position="104"/>
    </location>
</feature>
<dbReference type="Proteomes" id="UP000318571">
    <property type="component" value="Chromosome 12"/>
</dbReference>
<sequence length="104" mass="11408">MKSFLVPVIIALFGFALVTLADMDDLETEEAKISEDFESGMFDEFISVVTEINDSDENADDEDAEDTAGGQNRMDLPCVSALHLGVMEPLVSRYKSPTKMPSVN</sequence>
<proteinExistence type="predicted"/>
<feature type="signal peptide" evidence="2">
    <location>
        <begin position="1"/>
        <end position="21"/>
    </location>
</feature>
<evidence type="ECO:0000256" key="1">
    <source>
        <dbReference type="SAM" id="MobiDB-lite"/>
    </source>
</evidence>
<gene>
    <name evidence="3" type="ORF">TCAL_15453</name>
</gene>
<evidence type="ECO:0000313" key="3">
    <source>
        <dbReference type="EMBL" id="TRY80351.1"/>
    </source>
</evidence>
<keyword evidence="4" id="KW-1185">Reference proteome</keyword>
<dbReference type="AlphaFoldDB" id="A0A553PRQ8"/>
<organism evidence="3 4">
    <name type="scientific">Tigriopus californicus</name>
    <name type="common">Marine copepod</name>
    <dbReference type="NCBI Taxonomy" id="6832"/>
    <lineage>
        <taxon>Eukaryota</taxon>
        <taxon>Metazoa</taxon>
        <taxon>Ecdysozoa</taxon>
        <taxon>Arthropoda</taxon>
        <taxon>Crustacea</taxon>
        <taxon>Multicrustacea</taxon>
        <taxon>Hexanauplia</taxon>
        <taxon>Copepoda</taxon>
        <taxon>Harpacticoida</taxon>
        <taxon>Harpacticidae</taxon>
        <taxon>Tigriopus</taxon>
    </lineage>
</organism>